<keyword evidence="4" id="KW-1185">Reference proteome</keyword>
<evidence type="ECO:0000313" key="4">
    <source>
        <dbReference type="Proteomes" id="UP001623660"/>
    </source>
</evidence>
<dbReference type="Gene3D" id="1.20.120.680">
    <property type="entry name" value="Formiminotetrahydrofolate cyclodeaminase monomer, up-and-down helical bundle"/>
    <property type="match status" value="1"/>
</dbReference>
<accession>A0ABW8SFL9</accession>
<gene>
    <name evidence="3" type="ORF">ACJDU8_00710</name>
</gene>
<keyword evidence="1" id="KW-1133">Transmembrane helix</keyword>
<organism evidence="3 4">
    <name type="scientific">Candidatus Clostridium eludens</name>
    <dbReference type="NCBI Taxonomy" id="3381663"/>
    <lineage>
        <taxon>Bacteria</taxon>
        <taxon>Bacillati</taxon>
        <taxon>Bacillota</taxon>
        <taxon>Clostridia</taxon>
        <taxon>Eubacteriales</taxon>
        <taxon>Clostridiaceae</taxon>
        <taxon>Clostridium</taxon>
    </lineage>
</organism>
<dbReference type="RefSeq" id="WP_406790237.1">
    <property type="nucleotide sequence ID" value="NZ_JBJHZX010000001.1"/>
</dbReference>
<evidence type="ECO:0000256" key="1">
    <source>
        <dbReference type="SAM" id="Phobius"/>
    </source>
</evidence>
<dbReference type="Pfam" id="PF04961">
    <property type="entry name" value="FTCD_C"/>
    <property type="match status" value="1"/>
</dbReference>
<keyword evidence="1" id="KW-0472">Membrane</keyword>
<dbReference type="SUPFAM" id="SSF101262">
    <property type="entry name" value="Methenyltetrahydrofolate cyclohydrolase-like"/>
    <property type="match status" value="1"/>
</dbReference>
<protein>
    <submittedName>
        <fullName evidence="3">Cyclodeaminase/cyclohydrolase family protein</fullName>
    </submittedName>
</protein>
<dbReference type="InterPro" id="IPR036178">
    <property type="entry name" value="Formintransfe-cycloase-like_sf"/>
</dbReference>
<feature type="domain" description="Cyclodeaminase/cyclohydrolase" evidence="2">
    <location>
        <begin position="8"/>
        <end position="187"/>
    </location>
</feature>
<name>A0ABW8SFL9_9CLOT</name>
<dbReference type="EMBL" id="JBJHZX010000001">
    <property type="protein sequence ID" value="MFL0194116.1"/>
    <property type="molecule type" value="Genomic_DNA"/>
</dbReference>
<keyword evidence="1" id="KW-0812">Transmembrane</keyword>
<evidence type="ECO:0000313" key="3">
    <source>
        <dbReference type="EMBL" id="MFL0194116.1"/>
    </source>
</evidence>
<reference evidence="3 4" key="1">
    <citation type="submission" date="2024-11" db="EMBL/GenBank/DDBJ databases">
        <authorList>
            <person name="Heng Y.C."/>
            <person name="Lim A.C.H."/>
            <person name="Lee J.K.Y."/>
            <person name="Kittelmann S."/>
        </authorList>
    </citation>
    <scope>NUCLEOTIDE SEQUENCE [LARGE SCALE GENOMIC DNA]</scope>
    <source>
        <strain evidence="3 4">WILCCON 0269</strain>
    </source>
</reference>
<evidence type="ECO:0000259" key="2">
    <source>
        <dbReference type="Pfam" id="PF04961"/>
    </source>
</evidence>
<dbReference type="Proteomes" id="UP001623660">
    <property type="component" value="Unassembled WGS sequence"/>
</dbReference>
<dbReference type="InterPro" id="IPR007044">
    <property type="entry name" value="Cyclodeamin/CycHdrlase"/>
</dbReference>
<sequence length="210" mass="23046">MKLADKSCIDFVEVLGSKAAVPGGGSAAALVGSIGMALGSMACNLTIGKKKYEEYEKKLESILKKTYELQEKLLNMADEDAKCFLPLSRAYGMPKYTEQEKRLKEETLEKCLKDACEVPVNIIRQAYNAIKLHEALVDNCSKLVISDVGVGVQCLRASIIAAELNVIININSIKDAEYVEKIKSEIKPLVEEGIEVADKVYSKVVQILSK</sequence>
<proteinExistence type="predicted"/>
<comment type="caution">
    <text evidence="3">The sequence shown here is derived from an EMBL/GenBank/DDBJ whole genome shotgun (WGS) entry which is preliminary data.</text>
</comment>
<feature type="transmembrane region" description="Helical" evidence="1">
    <location>
        <begin position="27"/>
        <end position="47"/>
    </location>
</feature>